<sequence>MNDRKANTGDKPAPGGAAALAGFEYQLDVSVLFTLRLLLITKSASRVTLEPADDEDLEADLTEDAPGRVQPSAVVSGGGKIVVQVKLWNGEPWSLDDFDALLKHGKRRKPAYEHLDDPNTRFLLVTSAAVKGKAMDLAVRDFEERPDPKTFPASLGKTLKKEPEGRVAILDGFTPQFLDLQLTNMLGDLLLVPKSRQAACRQSLREEARKRMLGTVPGAWTREDIEGTIRLAGGQAVATESATFVEPSNYADMLAMLKSRNALVITGPSGTGKTQAALALCERVRREDGNIEIIRLGADDNPVVTRKLGGATPSLFYIEDPWGQYSLRPGSEAWTTQLPNLLENARADHLYVITSRSDVLQSAKASDGLAPWSVPLDADHYGEGQTGKIYDKRMALLPAGIQPQALAFRGDALEALATPLELDRFFMGLAEGAHEREENHAFFRRIKAAVHRGAIETVTRQYLDALDRDGCTSVLWCVLKSRGQIDRKQLTAVARAIRQLVPALGDGLVGFTDRLIAARHLRQPSAHISFSHPSVLQGFEAYLASDMIRTEANFALTIECLVSIKGELAQWGLETAARATRAVQAFSPESAAEVLDSVRDAVDQWLSDALLDPQSDFVPLLQLASDIGTERSNPARLARWFRTGFKIGGAMFDENWKAPVFDDQWYADISADKRSRPIADRFVREHLARETDWYGQSFPAKLDRIAPGLAGAFRDVLMSMIGGGYAGNVSLLVNGAIKDFAGYAGLLEAALDDLDTSVVDESGSREWEAILDGERDTAFEEHFTDGFDDETYVSREIVDKFVRVTRGGGNWRHLVDHPRSTQLVRAWADDILRANAPAGVSEIEALAAVSKGADDEVTAIAAIRENWSEVQYPWLQARFASAMRDEDLRSALVKCALANAREKLCREMLPTEPQDRVGVLVDIAQNLSTIEDDNERQCKLRDVLTFLPANSARLFAAFANGGPMEASLEAEDIAALTAAATQASPSTLKEILPLLRMKGVDVNAWVRRWLEQTDEKSSAEAAASEAILSDDPDLWRLASRHVRAAARVVGFKRLCVAHAGPLPAFLLAFRQDSSSFVRSALVEILGHRSHPDHVATLVELVADTWSTRDRHDEEECFRIARVALMALNGYASLPAPTLDRILDIARDTKDRKLRQSAFSTVALMGNRAHRSSLTDIVKDGSGWIRVDAMIALGGAPLLEPEMLKLLTVERVLRLWAPLAVVATSVIASHLPVDQARVFVERLASHSARRSLVVVGASTLLERASEASSKLLRLLGENHPVRMLADPQAKLPYSALDDLGDVRVRHWVGAFLGDRIEKA</sequence>
<dbReference type="InterPro" id="IPR027417">
    <property type="entry name" value="P-loop_NTPase"/>
</dbReference>
<accession>A0A1I4F297</accession>
<proteinExistence type="predicted"/>
<evidence type="ECO:0000313" key="3">
    <source>
        <dbReference type="EMBL" id="SFL12078.1"/>
    </source>
</evidence>
<protein>
    <recommendedName>
        <fullName evidence="2">Novel STAND NTPase 3 domain-containing protein</fullName>
    </recommendedName>
</protein>
<dbReference type="EMBL" id="FOSL01000035">
    <property type="protein sequence ID" value="SFL12078.1"/>
    <property type="molecule type" value="Genomic_DNA"/>
</dbReference>
<dbReference type="OrthoDB" id="6746502at2"/>
<evidence type="ECO:0000259" key="2">
    <source>
        <dbReference type="Pfam" id="PF20720"/>
    </source>
</evidence>
<dbReference type="InterPro" id="IPR011989">
    <property type="entry name" value="ARM-like"/>
</dbReference>
<dbReference type="InterPro" id="IPR016024">
    <property type="entry name" value="ARM-type_fold"/>
</dbReference>
<dbReference type="Proteomes" id="UP000323300">
    <property type="component" value="Unassembled WGS sequence"/>
</dbReference>
<dbReference type="SUPFAM" id="SSF52540">
    <property type="entry name" value="P-loop containing nucleoside triphosphate hydrolases"/>
    <property type="match status" value="1"/>
</dbReference>
<reference evidence="3 4" key="1">
    <citation type="submission" date="2016-10" db="EMBL/GenBank/DDBJ databases">
        <authorList>
            <person name="Varghese N."/>
            <person name="Submissions S."/>
        </authorList>
    </citation>
    <scope>NUCLEOTIDE SEQUENCE [LARGE SCALE GENOMIC DNA]</scope>
    <source>
        <strain evidence="3 4">DSM 21822</strain>
    </source>
</reference>
<dbReference type="Gene3D" id="1.25.10.10">
    <property type="entry name" value="Leucine-rich Repeat Variant"/>
    <property type="match status" value="1"/>
</dbReference>
<evidence type="ECO:0000313" key="4">
    <source>
        <dbReference type="Proteomes" id="UP000323300"/>
    </source>
</evidence>
<dbReference type="InterPro" id="IPR049050">
    <property type="entry name" value="nSTAND3"/>
</dbReference>
<feature type="region of interest" description="Disordered" evidence="1">
    <location>
        <begin position="51"/>
        <end position="73"/>
    </location>
</feature>
<feature type="compositionally biased region" description="Acidic residues" evidence="1">
    <location>
        <begin position="51"/>
        <end position="63"/>
    </location>
</feature>
<organism evidence="3 4">
    <name type="scientific">Neomesorhizobium albiziae</name>
    <dbReference type="NCBI Taxonomy" id="335020"/>
    <lineage>
        <taxon>Bacteria</taxon>
        <taxon>Pseudomonadati</taxon>
        <taxon>Pseudomonadota</taxon>
        <taxon>Alphaproteobacteria</taxon>
        <taxon>Hyphomicrobiales</taxon>
        <taxon>Phyllobacteriaceae</taxon>
        <taxon>Neomesorhizobium</taxon>
    </lineage>
</organism>
<evidence type="ECO:0000256" key="1">
    <source>
        <dbReference type="SAM" id="MobiDB-lite"/>
    </source>
</evidence>
<dbReference type="Pfam" id="PF20720">
    <property type="entry name" value="nSTAND3"/>
    <property type="match status" value="1"/>
</dbReference>
<name>A0A1I4F297_9HYPH</name>
<dbReference type="RefSeq" id="WP_149763902.1">
    <property type="nucleotide sequence ID" value="NZ_BSPE01000034.1"/>
</dbReference>
<gene>
    <name evidence="3" type="ORF">SAMN04488498_13523</name>
</gene>
<keyword evidence="4" id="KW-1185">Reference proteome</keyword>
<dbReference type="Gene3D" id="3.40.50.300">
    <property type="entry name" value="P-loop containing nucleotide triphosphate hydrolases"/>
    <property type="match status" value="1"/>
</dbReference>
<dbReference type="SUPFAM" id="SSF48371">
    <property type="entry name" value="ARM repeat"/>
    <property type="match status" value="1"/>
</dbReference>
<feature type="domain" description="Novel STAND NTPase 3" evidence="2">
    <location>
        <begin position="244"/>
        <end position="366"/>
    </location>
</feature>